<dbReference type="AlphaFoldDB" id="A0A674AL48"/>
<evidence type="ECO:0000313" key="4">
    <source>
        <dbReference type="Ensembl" id="ENSSTUP00000060134.1"/>
    </source>
</evidence>
<evidence type="ECO:0000259" key="3">
    <source>
        <dbReference type="PROSITE" id="PS51304"/>
    </source>
</evidence>
<dbReference type="InterPro" id="IPR013320">
    <property type="entry name" value="ConA-like_dom_sf"/>
</dbReference>
<name>A0A674AL48_SALTR</name>
<dbReference type="Proteomes" id="UP000472277">
    <property type="component" value="Unassembled WGS sequence"/>
</dbReference>
<dbReference type="Pfam" id="PF00337">
    <property type="entry name" value="Gal-bind_lectin"/>
    <property type="match status" value="1"/>
</dbReference>
<dbReference type="Gene3D" id="2.60.120.200">
    <property type="match status" value="1"/>
</dbReference>
<reference evidence="4" key="2">
    <citation type="submission" date="2025-09" db="UniProtKB">
        <authorList>
            <consortium name="Ensembl"/>
        </authorList>
    </citation>
    <scope>IDENTIFICATION</scope>
</reference>
<accession>A0A674AL48</accession>
<dbReference type="PROSITE" id="PS51304">
    <property type="entry name" value="GALECTIN"/>
    <property type="match status" value="1"/>
</dbReference>
<evidence type="ECO:0000256" key="1">
    <source>
        <dbReference type="ARBA" id="ARBA00022734"/>
    </source>
</evidence>
<keyword evidence="1 2" id="KW-0430">Lectin</keyword>
<dbReference type="Ensembl" id="ENSSTUT00000063291.1">
    <property type="protein sequence ID" value="ENSSTUP00000060134.1"/>
    <property type="gene ID" value="ENSSTUG00000025933.1"/>
</dbReference>
<dbReference type="InParanoid" id="A0A674AL48"/>
<organism evidence="4 5">
    <name type="scientific">Salmo trutta</name>
    <name type="common">Brown trout</name>
    <dbReference type="NCBI Taxonomy" id="8032"/>
    <lineage>
        <taxon>Eukaryota</taxon>
        <taxon>Metazoa</taxon>
        <taxon>Chordata</taxon>
        <taxon>Craniata</taxon>
        <taxon>Vertebrata</taxon>
        <taxon>Euteleostomi</taxon>
        <taxon>Actinopterygii</taxon>
        <taxon>Neopterygii</taxon>
        <taxon>Teleostei</taxon>
        <taxon>Protacanthopterygii</taxon>
        <taxon>Salmoniformes</taxon>
        <taxon>Salmonidae</taxon>
        <taxon>Salmoninae</taxon>
        <taxon>Salmo</taxon>
    </lineage>
</organism>
<dbReference type="SUPFAM" id="SSF49899">
    <property type="entry name" value="Concanavalin A-like lectins/glucanases"/>
    <property type="match status" value="1"/>
</dbReference>
<reference evidence="4" key="1">
    <citation type="submission" date="2025-08" db="UniProtKB">
        <authorList>
            <consortium name="Ensembl"/>
        </authorList>
    </citation>
    <scope>IDENTIFICATION</scope>
</reference>
<dbReference type="GO" id="GO:0030246">
    <property type="term" value="F:carbohydrate binding"/>
    <property type="evidence" value="ECO:0007669"/>
    <property type="project" value="UniProtKB-UniRule"/>
</dbReference>
<dbReference type="GeneTree" id="ENSGT00940000179247"/>
<protein>
    <recommendedName>
        <fullName evidence="2">Galectin</fullName>
    </recommendedName>
</protein>
<sequence length="126" mass="14365">MNIPKCWGETTNSYDYCGHTANDFIFLLHAIESLHGHIIICMAIELGCDEDHLALHFNPRFKDDTDGAVLVCNSKMDGCWGHEEREKHSDLQRDSTVKVGQLLGWEEGPDWTKEDVSPDIYKCLNK</sequence>
<feature type="domain" description="Galectin" evidence="3">
    <location>
        <begin position="18"/>
        <end position="126"/>
    </location>
</feature>
<proteinExistence type="predicted"/>
<keyword evidence="5" id="KW-1185">Reference proteome</keyword>
<evidence type="ECO:0000256" key="2">
    <source>
        <dbReference type="RuleBase" id="RU102079"/>
    </source>
</evidence>
<evidence type="ECO:0000313" key="5">
    <source>
        <dbReference type="Proteomes" id="UP000472277"/>
    </source>
</evidence>
<dbReference type="InterPro" id="IPR001079">
    <property type="entry name" value="Galectin_CRD"/>
</dbReference>